<dbReference type="Proteomes" id="UP001162741">
    <property type="component" value="Chromosome"/>
</dbReference>
<name>A0ABY6J9F5_9BACT</name>
<evidence type="ECO:0000313" key="3">
    <source>
        <dbReference type="Proteomes" id="UP001162741"/>
    </source>
</evidence>
<feature type="chain" id="PRO_5047351500" description="Lipoprotein" evidence="1">
    <location>
        <begin position="20"/>
        <end position="176"/>
    </location>
</feature>
<reference evidence="2" key="1">
    <citation type="submission" date="2022-10" db="EMBL/GenBank/DDBJ databases">
        <title>Chitinophaga sp. nov., isolated from soil.</title>
        <authorList>
            <person name="Jeon C.O."/>
        </authorList>
    </citation>
    <scope>NUCLEOTIDE SEQUENCE</scope>
    <source>
        <strain evidence="2">R8</strain>
    </source>
</reference>
<evidence type="ECO:0000256" key="1">
    <source>
        <dbReference type="SAM" id="SignalP"/>
    </source>
</evidence>
<dbReference type="EMBL" id="CP107006">
    <property type="protein sequence ID" value="UYQ94934.1"/>
    <property type="molecule type" value="Genomic_DNA"/>
</dbReference>
<dbReference type="RefSeq" id="WP_244838344.1">
    <property type="nucleotide sequence ID" value="NZ_CP107006.1"/>
</dbReference>
<organism evidence="2 3">
    <name type="scientific">Chitinophaga horti</name>
    <dbReference type="NCBI Taxonomy" id="2920382"/>
    <lineage>
        <taxon>Bacteria</taxon>
        <taxon>Pseudomonadati</taxon>
        <taxon>Bacteroidota</taxon>
        <taxon>Chitinophagia</taxon>
        <taxon>Chitinophagales</taxon>
        <taxon>Chitinophagaceae</taxon>
        <taxon>Chitinophaga</taxon>
    </lineage>
</organism>
<keyword evidence="1" id="KW-0732">Signal</keyword>
<keyword evidence="3" id="KW-1185">Reference proteome</keyword>
<evidence type="ECO:0008006" key="4">
    <source>
        <dbReference type="Google" id="ProtNLM"/>
    </source>
</evidence>
<gene>
    <name evidence="2" type="ORF">MKQ68_07485</name>
</gene>
<proteinExistence type="predicted"/>
<dbReference type="PROSITE" id="PS51257">
    <property type="entry name" value="PROKAR_LIPOPROTEIN"/>
    <property type="match status" value="1"/>
</dbReference>
<protein>
    <recommendedName>
        <fullName evidence="4">Lipoprotein</fullName>
    </recommendedName>
</protein>
<feature type="signal peptide" evidence="1">
    <location>
        <begin position="1"/>
        <end position="19"/>
    </location>
</feature>
<evidence type="ECO:0000313" key="2">
    <source>
        <dbReference type="EMBL" id="UYQ94934.1"/>
    </source>
</evidence>
<sequence length="176" mass="18961">MKFNPRLLLAPLFAVLLFACSKEDNETPEQGGPGNGTPGKSEIQIRVDGGPWQTRVAGAAVRFRDGYYAIADIDGDDVGSYILIRWMGGVGTHAYKEVAANEGTHVHYLIDEGNNYVPYYLTPAGMHVSGGGVTITSMGDKDGYITGTFLVDPAGYGDVLDKQAKIEGKFKVKKGW</sequence>
<accession>A0ABY6J9F5</accession>